<reference evidence="1 2" key="1">
    <citation type="submission" date="2019-06" db="EMBL/GenBank/DDBJ databases">
        <title>Genome sequence of Janthinobacterium lividum UCD_MED1.</title>
        <authorList>
            <person name="De Leon M.E."/>
            <person name="Jospin G."/>
        </authorList>
    </citation>
    <scope>NUCLEOTIDE SEQUENCE [LARGE SCALE GENOMIC DNA]</scope>
    <source>
        <strain evidence="1 2">UCD_MED1</strain>
    </source>
</reference>
<name>A0A5C4P0T4_9BURK</name>
<sequence>MIQRGWRGFVGRFPRSPDTLPGYSH</sequence>
<dbReference type="AlphaFoldDB" id="A0A5C4P0T4"/>
<gene>
    <name evidence="1" type="ORF">FHI69_01600</name>
</gene>
<dbReference type="Proteomes" id="UP000305681">
    <property type="component" value="Unassembled WGS sequence"/>
</dbReference>
<proteinExistence type="predicted"/>
<organism evidence="1 2">
    <name type="scientific">Janthinobacterium lividum</name>
    <dbReference type="NCBI Taxonomy" id="29581"/>
    <lineage>
        <taxon>Bacteria</taxon>
        <taxon>Pseudomonadati</taxon>
        <taxon>Pseudomonadota</taxon>
        <taxon>Betaproteobacteria</taxon>
        <taxon>Burkholderiales</taxon>
        <taxon>Oxalobacteraceae</taxon>
        <taxon>Janthinobacterium</taxon>
    </lineage>
</organism>
<comment type="caution">
    <text evidence="1">The sequence shown here is derived from an EMBL/GenBank/DDBJ whole genome shotgun (WGS) entry which is preliminary data.</text>
</comment>
<evidence type="ECO:0000313" key="2">
    <source>
        <dbReference type="Proteomes" id="UP000305681"/>
    </source>
</evidence>
<accession>A0A5C4P0T4</accession>
<dbReference type="EMBL" id="VDGE01000001">
    <property type="protein sequence ID" value="TNC79096.1"/>
    <property type="molecule type" value="Genomic_DNA"/>
</dbReference>
<protein>
    <submittedName>
        <fullName evidence="1">Uncharacterized protein</fullName>
    </submittedName>
</protein>
<evidence type="ECO:0000313" key="1">
    <source>
        <dbReference type="EMBL" id="TNC79096.1"/>
    </source>
</evidence>